<dbReference type="AlphaFoldDB" id="A0A165AF89"/>
<evidence type="ECO:0000313" key="1">
    <source>
        <dbReference type="EMBL" id="SAY38627.1"/>
    </source>
</evidence>
<dbReference type="EMBL" id="FITM01000062">
    <property type="protein sequence ID" value="SAY38627.1"/>
    <property type="molecule type" value="Genomic_DNA"/>
</dbReference>
<protein>
    <submittedName>
        <fullName evidence="1">Uncharacterized protein</fullName>
    </submittedName>
</protein>
<organism evidence="1 2">
    <name type="scientific">Candidatus Synechococcus spongiarum</name>
    <dbReference type="NCBI Taxonomy" id="431041"/>
    <lineage>
        <taxon>Bacteria</taxon>
        <taxon>Bacillati</taxon>
        <taxon>Cyanobacteriota</taxon>
        <taxon>Cyanophyceae</taxon>
        <taxon>Synechococcales</taxon>
        <taxon>Synechococcaceae</taxon>
        <taxon>Synechococcus</taxon>
    </lineage>
</organism>
<dbReference type="Proteomes" id="UP000182631">
    <property type="component" value="Unassembled WGS sequence"/>
</dbReference>
<gene>
    <name evidence="1" type="ORF">FLM9_528</name>
</gene>
<feature type="non-terminal residue" evidence="1">
    <location>
        <position position="1"/>
    </location>
</feature>
<keyword evidence="2" id="KW-1185">Reference proteome</keyword>
<proteinExistence type="predicted"/>
<name>A0A165AF89_9SYNE</name>
<reference evidence="2" key="1">
    <citation type="submission" date="2016-02" db="EMBL/GenBank/DDBJ databases">
        <authorList>
            <person name="liu f."/>
        </authorList>
    </citation>
    <scope>NUCLEOTIDE SEQUENCE [LARGE SCALE GENOMIC DNA]</scope>
</reference>
<sequence length="29" mass="3286">RYRGLAKNKNRLALLLGFVNLLRAESCPV</sequence>
<evidence type="ECO:0000313" key="2">
    <source>
        <dbReference type="Proteomes" id="UP000182631"/>
    </source>
</evidence>
<accession>A0A165AF89</accession>